<keyword evidence="5" id="KW-1185">Reference proteome</keyword>
<dbReference type="EMBL" id="CP024637">
    <property type="protein sequence ID" value="QGR08911.1"/>
    <property type="molecule type" value="Genomic_DNA"/>
</dbReference>
<dbReference type="Proteomes" id="UP000424872">
    <property type="component" value="Plasmid pMSR2A"/>
</dbReference>
<feature type="domain" description="DUF559" evidence="1">
    <location>
        <begin position="118"/>
        <end position="187"/>
    </location>
</feature>
<dbReference type="InterPro" id="IPR007569">
    <property type="entry name" value="DUF559"/>
</dbReference>
<keyword evidence="3" id="KW-0614">Plasmid</keyword>
<evidence type="ECO:0000313" key="2">
    <source>
        <dbReference type="EMBL" id="MDO6409442.1"/>
    </source>
</evidence>
<gene>
    <name evidence="3" type="ORF">CTZ24_20790</name>
    <name evidence="2" type="ORF">Q3404_22985</name>
</gene>
<proteinExistence type="predicted"/>
<dbReference type="Pfam" id="PF04480">
    <property type="entry name" value="DUF559"/>
    <property type="match status" value="1"/>
</dbReference>
<dbReference type="RefSeq" id="WP_208726140.1">
    <property type="nucleotide sequence ID" value="NZ_CP024637.1"/>
</dbReference>
<dbReference type="KEGG" id="ppho:CTZ24_20790"/>
<dbReference type="Proteomes" id="UP001171299">
    <property type="component" value="Unassembled WGS sequence"/>
</dbReference>
<dbReference type="AlphaFoldDB" id="A0AAP9H9S8"/>
<reference evidence="3" key="2">
    <citation type="journal article" date="2020" name="Environ. Microbiol.">
        <title>The extreme plant-growth-promoting properties of Pantoea phytobeneficialis MSR2 revealed by functional and genomic analysis.</title>
        <authorList>
            <person name="Nascimento F.X."/>
            <person name="Hernandez A.G."/>
            <person name="Glick B.R."/>
            <person name="Rossi M.J."/>
        </authorList>
    </citation>
    <scope>NUCLEOTIDE SEQUENCE</scope>
    <source>
        <strain evidence="3">MSR2</strain>
    </source>
</reference>
<dbReference type="EMBL" id="JAUOOM010000030">
    <property type="protein sequence ID" value="MDO6409442.1"/>
    <property type="molecule type" value="Genomic_DNA"/>
</dbReference>
<evidence type="ECO:0000259" key="1">
    <source>
        <dbReference type="Pfam" id="PF04480"/>
    </source>
</evidence>
<evidence type="ECO:0000313" key="5">
    <source>
        <dbReference type="Proteomes" id="UP001171299"/>
    </source>
</evidence>
<accession>A0AAP9H9S8</accession>
<evidence type="ECO:0000313" key="4">
    <source>
        <dbReference type="Proteomes" id="UP000424872"/>
    </source>
</evidence>
<protein>
    <submittedName>
        <fullName evidence="2">DUF559 domain-containing protein</fullName>
    </submittedName>
</protein>
<reference evidence="2" key="3">
    <citation type="submission" date="2023-07" db="EMBL/GenBank/DDBJ databases">
        <title>The extreme plant-growth-promoting properties of Pantoea phytobeneficialis PF55 revealed by functional and genomic analysis.</title>
        <authorList>
            <person name="Nascimento F.X."/>
            <person name="Marcio R.J."/>
        </authorList>
    </citation>
    <scope>NUCLEOTIDE SEQUENCE</scope>
    <source>
        <strain evidence="2">PF55</strain>
    </source>
</reference>
<reference evidence="4" key="1">
    <citation type="submission" date="2017-11" db="EMBL/GenBank/DDBJ databases">
        <title>Genome sequence of Pantoea sp. MSR2.</title>
        <authorList>
            <person name="Nascimento F.X."/>
        </authorList>
    </citation>
    <scope>NUCLEOTIDE SEQUENCE [LARGE SCALE GENOMIC DNA]</scope>
    <source>
        <strain evidence="4">MSR2</strain>
        <plasmid evidence="4">pmsr2a</plasmid>
    </source>
</reference>
<sequence>MDKKIITRLMLIFVLLLVGVVFHLALLLAAALAWSIYEDLKSPSTKNFEPAKHEYTKHDSSFDTIKDRRNVSKNDDEWEKYFLADCESPAEESFLTTVIEAFNLVPERGRLVGEKITLEMQVVKSRYRFDFLLNSSQIIEVDGAAWHSSQEQKERDRVRDEYCIKCGYNVTRIPAKTVLYDYKKTVEIFRSLIDVSHTYKESKAVSTESKVVSTVTASDFLNKINQEIDSKLDIEKYSRDFKKAFEHERMHLEIFCQSVKRKIEIEKYLADSEPGTNSQFVAHRARLSALVDSDKKLVVNWLPIQEPSGISDPDLQACITSKFRALSEEREAYLKGLSERCSTDLRFRELLREKLTSCKYPNMHMIFKTVRLTFGTALKGLESTIKK</sequence>
<dbReference type="SUPFAM" id="SSF52980">
    <property type="entry name" value="Restriction endonuclease-like"/>
    <property type="match status" value="1"/>
</dbReference>
<dbReference type="Gene3D" id="3.40.960.10">
    <property type="entry name" value="VSR Endonuclease"/>
    <property type="match status" value="1"/>
</dbReference>
<dbReference type="InterPro" id="IPR011335">
    <property type="entry name" value="Restrct_endonuc-II-like"/>
</dbReference>
<organism evidence="3 4">
    <name type="scientific">Pantoea phytobeneficialis</name>
    <dbReference type="NCBI Taxonomy" id="2052056"/>
    <lineage>
        <taxon>Bacteria</taxon>
        <taxon>Pseudomonadati</taxon>
        <taxon>Pseudomonadota</taxon>
        <taxon>Gammaproteobacteria</taxon>
        <taxon>Enterobacterales</taxon>
        <taxon>Erwiniaceae</taxon>
        <taxon>Pantoea</taxon>
    </lineage>
</organism>
<geneLocation type="plasmid" evidence="3">
    <name>pMSR2A</name>
</geneLocation>
<evidence type="ECO:0000313" key="3">
    <source>
        <dbReference type="EMBL" id="QGR08911.1"/>
    </source>
</evidence>
<geneLocation type="plasmid" evidence="4">
    <name>pmsr2a</name>
</geneLocation>
<name>A0AAP9H9S8_9GAMM</name>